<accession>S7RNI0</accession>
<evidence type="ECO:0000313" key="6">
    <source>
        <dbReference type="Proteomes" id="UP000030669"/>
    </source>
</evidence>
<evidence type="ECO:0000259" key="4">
    <source>
        <dbReference type="PROSITE" id="PS50048"/>
    </source>
</evidence>
<feature type="region of interest" description="Disordered" evidence="3">
    <location>
        <begin position="1"/>
        <end position="37"/>
    </location>
</feature>
<dbReference type="RefSeq" id="XP_007867616.1">
    <property type="nucleotide sequence ID" value="XM_007869425.1"/>
</dbReference>
<reference evidence="5 6" key="1">
    <citation type="journal article" date="2012" name="Science">
        <title>The Paleozoic origin of enzymatic lignin decomposition reconstructed from 31 fungal genomes.</title>
        <authorList>
            <person name="Floudas D."/>
            <person name="Binder M."/>
            <person name="Riley R."/>
            <person name="Barry K."/>
            <person name="Blanchette R.A."/>
            <person name="Henrissat B."/>
            <person name="Martinez A.T."/>
            <person name="Otillar R."/>
            <person name="Spatafora J.W."/>
            <person name="Yadav J.S."/>
            <person name="Aerts A."/>
            <person name="Benoit I."/>
            <person name="Boyd A."/>
            <person name="Carlson A."/>
            <person name="Copeland A."/>
            <person name="Coutinho P.M."/>
            <person name="de Vries R.P."/>
            <person name="Ferreira P."/>
            <person name="Findley K."/>
            <person name="Foster B."/>
            <person name="Gaskell J."/>
            <person name="Glotzer D."/>
            <person name="Gorecki P."/>
            <person name="Heitman J."/>
            <person name="Hesse C."/>
            <person name="Hori C."/>
            <person name="Igarashi K."/>
            <person name="Jurgens J.A."/>
            <person name="Kallen N."/>
            <person name="Kersten P."/>
            <person name="Kohler A."/>
            <person name="Kuees U."/>
            <person name="Kumar T.K.A."/>
            <person name="Kuo A."/>
            <person name="LaButti K."/>
            <person name="Larrondo L.F."/>
            <person name="Lindquist E."/>
            <person name="Ling A."/>
            <person name="Lombard V."/>
            <person name="Lucas S."/>
            <person name="Lundell T."/>
            <person name="Martin R."/>
            <person name="McLaughlin D.J."/>
            <person name="Morgenstern I."/>
            <person name="Morin E."/>
            <person name="Murat C."/>
            <person name="Nagy L.G."/>
            <person name="Nolan M."/>
            <person name="Ohm R.A."/>
            <person name="Patyshakuliyeva A."/>
            <person name="Rokas A."/>
            <person name="Ruiz-Duenas F.J."/>
            <person name="Sabat G."/>
            <person name="Salamov A."/>
            <person name="Samejima M."/>
            <person name="Schmutz J."/>
            <person name="Slot J.C."/>
            <person name="St John F."/>
            <person name="Stenlid J."/>
            <person name="Sun H."/>
            <person name="Sun S."/>
            <person name="Syed K."/>
            <person name="Tsang A."/>
            <person name="Wiebenga A."/>
            <person name="Young D."/>
            <person name="Pisabarro A."/>
            <person name="Eastwood D.C."/>
            <person name="Martin F."/>
            <person name="Cullen D."/>
            <person name="Grigoriev I.V."/>
            <person name="Hibbett D.S."/>
        </authorList>
    </citation>
    <scope>NUCLEOTIDE SEQUENCE [LARGE SCALE GENOMIC DNA]</scope>
    <source>
        <strain evidence="5 6">ATCC 11539</strain>
    </source>
</reference>
<dbReference type="OMA" id="LNGCWTC"/>
<dbReference type="AlphaFoldDB" id="S7RNI0"/>
<dbReference type="Proteomes" id="UP000030669">
    <property type="component" value="Unassembled WGS sequence"/>
</dbReference>
<dbReference type="PROSITE" id="PS50048">
    <property type="entry name" value="ZN2_CY6_FUNGAL_2"/>
    <property type="match status" value="1"/>
</dbReference>
<dbReference type="SMART" id="SM00066">
    <property type="entry name" value="GAL4"/>
    <property type="match status" value="1"/>
</dbReference>
<evidence type="ECO:0000256" key="1">
    <source>
        <dbReference type="ARBA" id="ARBA00004123"/>
    </source>
</evidence>
<dbReference type="KEGG" id="gtr:GLOTRDRAFT_130692"/>
<dbReference type="Gene3D" id="4.10.240.10">
    <property type="entry name" value="Zn(2)-C6 fungal-type DNA-binding domain"/>
    <property type="match status" value="1"/>
</dbReference>
<organism evidence="5 6">
    <name type="scientific">Gloeophyllum trabeum (strain ATCC 11539 / FP-39264 / Madison 617)</name>
    <name type="common">Brown rot fungus</name>
    <dbReference type="NCBI Taxonomy" id="670483"/>
    <lineage>
        <taxon>Eukaryota</taxon>
        <taxon>Fungi</taxon>
        <taxon>Dikarya</taxon>
        <taxon>Basidiomycota</taxon>
        <taxon>Agaricomycotina</taxon>
        <taxon>Agaricomycetes</taxon>
        <taxon>Gloeophyllales</taxon>
        <taxon>Gloeophyllaceae</taxon>
        <taxon>Gloeophyllum</taxon>
    </lineage>
</organism>
<feature type="domain" description="Zn(2)-C6 fungal-type" evidence="4">
    <location>
        <begin position="39"/>
        <end position="69"/>
    </location>
</feature>
<dbReference type="STRING" id="670483.S7RNI0"/>
<dbReference type="EMBL" id="KB469304">
    <property type="protein sequence ID" value="EPQ54324.1"/>
    <property type="molecule type" value="Genomic_DNA"/>
</dbReference>
<sequence>MSQGFEDPETVAPSPQRSPSARSGRPDIVRSQSTGSTGGCWTCRVRRKKCDEQREGDSCATCLRLKIKCLGWGPRRPEWLKDKQAVKAYKEEIKAQLARQGMIRGIPRSVASTPTTPSSFSHHLEPNTYDLTPHSAGLVASHDYYTYEEGQGLHSPGYSFSSSGDSDISSLGIYEDPTASHAGPSSSSGLYHGRSEHTPGTSRIDISRYQSYPQAAQIPAGALTSYAVPPANAVEGEYVLYYFQHVQKLQFFPSDNRLTDALYKSILEEPHGAVTNAVCSLASLHYTNSRVAQGLEQENPDLQTTLAMRFYNHTCYQLNTSKFTRGHYGAKDATAALHLASFSIFSKPPTDWAPMLEIACDWFGQSDIFVAEDPVACLMNMDYLGQFAAKATIWLDIVSSVSLLQPPRYLSLYRRLLGAGTTYWAGTSAASRPSPSLGMERFTGCADAVLLAIAEISALAHWKAQELRRGSLSVRELVRRGDDIERQWLQGPRVPSALEQGQARAGSSRVPSPLALASFPADGQTHPSVYSQDAGGLVAELYRESAILYLHITLNDCISDISNSVNYIIQLLQRIPRTDDRSLIFPLFLAACASDGQCRDVFWAWFIDQEANGIGSASRIRSLLESLWKQRDITRGVSTVDWRDIMRELGLNLLLA</sequence>
<name>S7RNI0_GLOTA</name>
<dbReference type="GO" id="GO:0005634">
    <property type="term" value="C:nucleus"/>
    <property type="evidence" value="ECO:0007669"/>
    <property type="project" value="UniProtKB-SubCell"/>
</dbReference>
<dbReference type="Pfam" id="PF11951">
    <property type="entry name" value="Fungal_trans_2"/>
    <property type="match status" value="1"/>
</dbReference>
<dbReference type="CDD" id="cd00067">
    <property type="entry name" value="GAL4"/>
    <property type="match status" value="1"/>
</dbReference>
<dbReference type="PANTHER" id="PTHR37534:SF46">
    <property type="entry name" value="ZN(II)2CYS6 TRANSCRIPTION FACTOR (EUROFUNG)"/>
    <property type="match status" value="1"/>
</dbReference>
<feature type="region of interest" description="Disordered" evidence="3">
    <location>
        <begin position="171"/>
        <end position="202"/>
    </location>
</feature>
<feature type="compositionally biased region" description="Low complexity" evidence="3">
    <location>
        <begin position="13"/>
        <end position="23"/>
    </location>
</feature>
<keyword evidence="6" id="KW-1185">Reference proteome</keyword>
<gene>
    <name evidence="5" type="ORF">GLOTRDRAFT_130692</name>
</gene>
<dbReference type="OrthoDB" id="5419315at2759"/>
<proteinExistence type="predicted"/>
<dbReference type="GO" id="GO:0000981">
    <property type="term" value="F:DNA-binding transcription factor activity, RNA polymerase II-specific"/>
    <property type="evidence" value="ECO:0007669"/>
    <property type="project" value="InterPro"/>
</dbReference>
<dbReference type="SUPFAM" id="SSF57701">
    <property type="entry name" value="Zn2/Cys6 DNA-binding domain"/>
    <property type="match status" value="1"/>
</dbReference>
<evidence type="ECO:0000256" key="2">
    <source>
        <dbReference type="ARBA" id="ARBA00023242"/>
    </source>
</evidence>
<evidence type="ECO:0000313" key="5">
    <source>
        <dbReference type="EMBL" id="EPQ54324.1"/>
    </source>
</evidence>
<dbReference type="PANTHER" id="PTHR37534">
    <property type="entry name" value="TRANSCRIPTIONAL ACTIVATOR PROTEIN UGA3"/>
    <property type="match status" value="1"/>
</dbReference>
<dbReference type="PROSITE" id="PS00463">
    <property type="entry name" value="ZN2_CY6_FUNGAL_1"/>
    <property type="match status" value="1"/>
</dbReference>
<dbReference type="eggNOG" id="ENOG502RX7Y">
    <property type="taxonomic scope" value="Eukaryota"/>
</dbReference>
<protein>
    <recommendedName>
        <fullName evidence="4">Zn(2)-C6 fungal-type domain-containing protein</fullName>
    </recommendedName>
</protein>
<comment type="subcellular location">
    <subcellularLocation>
        <location evidence="1">Nucleus</location>
    </subcellularLocation>
</comment>
<dbReference type="GeneID" id="19302146"/>
<dbReference type="HOGENOM" id="CLU_013536_0_0_1"/>
<dbReference type="GO" id="GO:0008270">
    <property type="term" value="F:zinc ion binding"/>
    <property type="evidence" value="ECO:0007669"/>
    <property type="project" value="InterPro"/>
</dbReference>
<evidence type="ECO:0000256" key="3">
    <source>
        <dbReference type="SAM" id="MobiDB-lite"/>
    </source>
</evidence>
<dbReference type="Pfam" id="PF00172">
    <property type="entry name" value="Zn_clus"/>
    <property type="match status" value="1"/>
</dbReference>
<dbReference type="InterPro" id="IPR036864">
    <property type="entry name" value="Zn2-C6_fun-type_DNA-bd_sf"/>
</dbReference>
<dbReference type="InterPro" id="IPR001138">
    <property type="entry name" value="Zn2Cys6_DnaBD"/>
</dbReference>
<keyword evidence="2" id="KW-0539">Nucleus</keyword>
<dbReference type="InterPro" id="IPR021858">
    <property type="entry name" value="Fun_TF"/>
</dbReference>